<accession>A0A3E1P503</accession>
<dbReference type="PANTHER" id="PTHR34387:SF1">
    <property type="entry name" value="PERIPLASMIC IMMUNOGENIC PROTEIN"/>
    <property type="match status" value="1"/>
</dbReference>
<keyword evidence="3" id="KW-1185">Reference proteome</keyword>
<dbReference type="RefSeq" id="WP_116852741.1">
    <property type="nucleotide sequence ID" value="NZ_QTJV01000002.1"/>
</dbReference>
<dbReference type="GO" id="GO:0006974">
    <property type="term" value="P:DNA damage response"/>
    <property type="evidence" value="ECO:0007669"/>
    <property type="project" value="TreeGrafter"/>
</dbReference>
<evidence type="ECO:0000313" key="3">
    <source>
        <dbReference type="Proteomes" id="UP000261174"/>
    </source>
</evidence>
<feature type="chain" id="PRO_5017672322" evidence="1">
    <location>
        <begin position="20"/>
        <end position="235"/>
    </location>
</feature>
<name>A0A3E1P503_9BACT</name>
<sequence>MKKVLLTLLVAGMAITGFAQDMNDKKTKTITVNGTSEIEITPDIIYLNITLQEYQKDKNNKVDISTLEDQLTKAVQKAGIPAENLTISSVSGAQWWRKKKKDADFYASKEFRLKLSSLNKLNSILDGVEDAGITNVYISEVSSSKIEDYRMAAKVKALQAAKAKASVMIEGIGEKLGAVQQVVENNINVFRPAYNNNANVVIRGLNSINTSVADTNIDYRTIKVTADVSAVFAIQ</sequence>
<dbReference type="OrthoDB" id="1242975at2"/>
<feature type="signal peptide" evidence="1">
    <location>
        <begin position="1"/>
        <end position="19"/>
    </location>
</feature>
<evidence type="ECO:0000313" key="2">
    <source>
        <dbReference type="EMBL" id="RFM35261.1"/>
    </source>
</evidence>
<dbReference type="AlphaFoldDB" id="A0A3E1P503"/>
<dbReference type="Pfam" id="PF04402">
    <property type="entry name" value="SIMPL"/>
    <property type="match status" value="1"/>
</dbReference>
<dbReference type="PANTHER" id="PTHR34387">
    <property type="entry name" value="SLR1258 PROTEIN"/>
    <property type="match status" value="1"/>
</dbReference>
<protein>
    <submittedName>
        <fullName evidence="2">DUF541 domain-containing protein</fullName>
    </submittedName>
</protein>
<organism evidence="2 3">
    <name type="scientific">Chitinophaga silvisoli</name>
    <dbReference type="NCBI Taxonomy" id="2291814"/>
    <lineage>
        <taxon>Bacteria</taxon>
        <taxon>Pseudomonadati</taxon>
        <taxon>Bacteroidota</taxon>
        <taxon>Chitinophagia</taxon>
        <taxon>Chitinophagales</taxon>
        <taxon>Chitinophagaceae</taxon>
        <taxon>Chitinophaga</taxon>
    </lineage>
</organism>
<proteinExistence type="predicted"/>
<evidence type="ECO:0000256" key="1">
    <source>
        <dbReference type="SAM" id="SignalP"/>
    </source>
</evidence>
<comment type="caution">
    <text evidence="2">The sequence shown here is derived from an EMBL/GenBank/DDBJ whole genome shotgun (WGS) entry which is preliminary data.</text>
</comment>
<reference evidence="2 3" key="1">
    <citation type="submission" date="2018-08" db="EMBL/GenBank/DDBJ databases">
        <title>Chitinophaga sp. K20C18050901, a novel bacterium isolated from forest soil.</title>
        <authorList>
            <person name="Wang C."/>
        </authorList>
    </citation>
    <scope>NUCLEOTIDE SEQUENCE [LARGE SCALE GENOMIC DNA]</scope>
    <source>
        <strain evidence="2 3">K20C18050901</strain>
    </source>
</reference>
<gene>
    <name evidence="2" type="ORF">DXN04_07670</name>
</gene>
<dbReference type="InterPro" id="IPR052022">
    <property type="entry name" value="26kDa_periplasmic_antigen"/>
</dbReference>
<dbReference type="EMBL" id="QTJV01000002">
    <property type="protein sequence ID" value="RFM35261.1"/>
    <property type="molecule type" value="Genomic_DNA"/>
</dbReference>
<dbReference type="Gene3D" id="3.30.110.170">
    <property type="entry name" value="Protein of unknown function (DUF541), domain 1"/>
    <property type="match status" value="1"/>
</dbReference>
<dbReference type="Proteomes" id="UP000261174">
    <property type="component" value="Unassembled WGS sequence"/>
</dbReference>
<dbReference type="Gene3D" id="3.30.70.2970">
    <property type="entry name" value="Protein of unknown function (DUF541), domain 2"/>
    <property type="match status" value="1"/>
</dbReference>
<dbReference type="InterPro" id="IPR007497">
    <property type="entry name" value="SIMPL/DUF541"/>
</dbReference>
<keyword evidence="1" id="KW-0732">Signal</keyword>